<accession>A0AAV6ZDJ8</accession>
<dbReference type="InterPro" id="IPR003599">
    <property type="entry name" value="Ig_sub"/>
</dbReference>
<dbReference type="InterPro" id="IPR040012">
    <property type="entry name" value="CD200R"/>
</dbReference>
<dbReference type="GO" id="GO:0038023">
    <property type="term" value="F:signaling receptor activity"/>
    <property type="evidence" value="ECO:0007669"/>
    <property type="project" value="InterPro"/>
</dbReference>
<reference evidence="10" key="1">
    <citation type="thesis" date="2020" institute="ProQuest LLC" country="789 East Eisenhower Parkway, Ann Arbor, MI, USA">
        <title>Comparative Genomics and Chromosome Evolution.</title>
        <authorList>
            <person name="Mudd A.B."/>
        </authorList>
    </citation>
    <scope>NUCLEOTIDE SEQUENCE</scope>
    <source>
        <strain evidence="10">237g6f4</strain>
        <tissue evidence="10">Blood</tissue>
    </source>
</reference>
<keyword evidence="8" id="KW-0732">Signal</keyword>
<keyword evidence="6" id="KW-1015">Disulfide bond</keyword>
<dbReference type="SUPFAM" id="SSF48726">
    <property type="entry name" value="Immunoglobulin"/>
    <property type="match status" value="1"/>
</dbReference>
<dbReference type="Pfam" id="PF07686">
    <property type="entry name" value="V-set"/>
    <property type="match status" value="1"/>
</dbReference>
<evidence type="ECO:0000259" key="9">
    <source>
        <dbReference type="PROSITE" id="PS50835"/>
    </source>
</evidence>
<comment type="similarity">
    <text evidence="2">Belongs to the CD200R family.</text>
</comment>
<dbReference type="InterPro" id="IPR013783">
    <property type="entry name" value="Ig-like_fold"/>
</dbReference>
<feature type="chain" id="PRO_5043439999" description="Ig-like domain-containing protein" evidence="8">
    <location>
        <begin position="25"/>
        <end position="126"/>
    </location>
</feature>
<keyword evidence="11" id="KW-1185">Reference proteome</keyword>
<comment type="subcellular location">
    <subcellularLocation>
        <location evidence="1">Membrane</location>
        <topology evidence="1">Single-pass membrane protein</topology>
    </subcellularLocation>
</comment>
<gene>
    <name evidence="10" type="ORF">GDO81_019255</name>
</gene>
<evidence type="ECO:0000256" key="2">
    <source>
        <dbReference type="ARBA" id="ARBA00008215"/>
    </source>
</evidence>
<feature type="domain" description="Ig-like" evidence="9">
    <location>
        <begin position="30"/>
        <end position="118"/>
    </location>
</feature>
<keyword evidence="4" id="KW-1133">Transmembrane helix</keyword>
<evidence type="ECO:0000256" key="8">
    <source>
        <dbReference type="SAM" id="SignalP"/>
    </source>
</evidence>
<evidence type="ECO:0000256" key="5">
    <source>
        <dbReference type="ARBA" id="ARBA00023136"/>
    </source>
</evidence>
<keyword evidence="3" id="KW-0812">Transmembrane</keyword>
<dbReference type="Gene3D" id="2.60.40.10">
    <property type="entry name" value="Immunoglobulins"/>
    <property type="match status" value="1"/>
</dbReference>
<dbReference type="PANTHER" id="PTHR21462">
    <property type="entry name" value="CELL SURFACE GLYCOPROTEIN OX2 RECEPTOR PRECURSOR"/>
    <property type="match status" value="1"/>
</dbReference>
<proteinExistence type="inferred from homology"/>
<dbReference type="AlphaFoldDB" id="A0AAV6ZDJ8"/>
<sequence>MKFWEKTCCIFQLFLGVFVAKVKSDVSTVGSATTLHCNHSIVNFTMVTWRVKLSNQSSCFLSTRGNGNERNCSHRIDLDLDKERTSLRIHNIVVLDEGNYTCEIVNRTGTFRDTVSLQVLAQPYVA</sequence>
<keyword evidence="5" id="KW-0472">Membrane</keyword>
<protein>
    <recommendedName>
        <fullName evidence="9">Ig-like domain-containing protein</fullName>
    </recommendedName>
</protein>
<evidence type="ECO:0000313" key="10">
    <source>
        <dbReference type="EMBL" id="KAG8546310.1"/>
    </source>
</evidence>
<dbReference type="InterPro" id="IPR007110">
    <property type="entry name" value="Ig-like_dom"/>
</dbReference>
<dbReference type="GO" id="GO:0150077">
    <property type="term" value="P:regulation of neuroinflammatory response"/>
    <property type="evidence" value="ECO:0007669"/>
    <property type="project" value="InterPro"/>
</dbReference>
<evidence type="ECO:0000313" key="11">
    <source>
        <dbReference type="Proteomes" id="UP000824782"/>
    </source>
</evidence>
<evidence type="ECO:0000256" key="3">
    <source>
        <dbReference type="ARBA" id="ARBA00022692"/>
    </source>
</evidence>
<organism evidence="10 11">
    <name type="scientific">Engystomops pustulosus</name>
    <name type="common">Tungara frog</name>
    <name type="synonym">Physalaemus pustulosus</name>
    <dbReference type="NCBI Taxonomy" id="76066"/>
    <lineage>
        <taxon>Eukaryota</taxon>
        <taxon>Metazoa</taxon>
        <taxon>Chordata</taxon>
        <taxon>Craniata</taxon>
        <taxon>Vertebrata</taxon>
        <taxon>Euteleostomi</taxon>
        <taxon>Amphibia</taxon>
        <taxon>Batrachia</taxon>
        <taxon>Anura</taxon>
        <taxon>Neobatrachia</taxon>
        <taxon>Hyloidea</taxon>
        <taxon>Leptodactylidae</taxon>
        <taxon>Leiuperinae</taxon>
        <taxon>Engystomops</taxon>
    </lineage>
</organism>
<dbReference type="SMART" id="SM00409">
    <property type="entry name" value="IG"/>
    <property type="match status" value="1"/>
</dbReference>
<dbReference type="PANTHER" id="PTHR21462:SF2">
    <property type="entry name" value="CELL SURFACE GLYCOPROTEIN CD200 RECEPTOR 2"/>
    <property type="match status" value="1"/>
</dbReference>
<dbReference type="PROSITE" id="PS50835">
    <property type="entry name" value="IG_LIKE"/>
    <property type="match status" value="1"/>
</dbReference>
<evidence type="ECO:0000256" key="7">
    <source>
        <dbReference type="ARBA" id="ARBA00023180"/>
    </source>
</evidence>
<comment type="caution">
    <text evidence="10">The sequence shown here is derived from an EMBL/GenBank/DDBJ whole genome shotgun (WGS) entry which is preliminary data.</text>
</comment>
<dbReference type="InterPro" id="IPR036179">
    <property type="entry name" value="Ig-like_dom_sf"/>
</dbReference>
<dbReference type="GO" id="GO:0009897">
    <property type="term" value="C:external side of plasma membrane"/>
    <property type="evidence" value="ECO:0007669"/>
    <property type="project" value="TreeGrafter"/>
</dbReference>
<evidence type="ECO:0000256" key="6">
    <source>
        <dbReference type="ARBA" id="ARBA00023157"/>
    </source>
</evidence>
<name>A0AAV6ZDJ8_ENGPU</name>
<feature type="signal peptide" evidence="8">
    <location>
        <begin position="1"/>
        <end position="24"/>
    </location>
</feature>
<keyword evidence="7" id="KW-0325">Glycoprotein</keyword>
<evidence type="ECO:0000256" key="1">
    <source>
        <dbReference type="ARBA" id="ARBA00004167"/>
    </source>
</evidence>
<dbReference type="Proteomes" id="UP000824782">
    <property type="component" value="Unassembled WGS sequence"/>
</dbReference>
<dbReference type="InterPro" id="IPR013106">
    <property type="entry name" value="Ig_V-set"/>
</dbReference>
<dbReference type="EMBL" id="WNYA01001143">
    <property type="protein sequence ID" value="KAG8546310.1"/>
    <property type="molecule type" value="Genomic_DNA"/>
</dbReference>
<evidence type="ECO:0000256" key="4">
    <source>
        <dbReference type="ARBA" id="ARBA00022989"/>
    </source>
</evidence>